<evidence type="ECO:0000256" key="3">
    <source>
        <dbReference type="ARBA" id="ARBA00022833"/>
    </source>
</evidence>
<dbReference type="NCBIfam" id="TIGR00244">
    <property type="entry name" value="transcriptional regulator NrdR"/>
    <property type="match status" value="1"/>
</dbReference>
<dbReference type="Pfam" id="PF03477">
    <property type="entry name" value="ATP-cone"/>
    <property type="match status" value="1"/>
</dbReference>
<dbReference type="GeneID" id="57964741"/>
<evidence type="ECO:0000256" key="8">
    <source>
        <dbReference type="HAMAP-Rule" id="MF_00440"/>
    </source>
</evidence>
<dbReference type="Proteomes" id="UP000013085">
    <property type="component" value="Unassembled WGS sequence"/>
</dbReference>
<comment type="function">
    <text evidence="8">Negatively regulates transcription of bacterial ribonucleotide reductase nrd genes and operons by binding to NrdR-boxes.</text>
</comment>
<dbReference type="GO" id="GO:0005524">
    <property type="term" value="F:ATP binding"/>
    <property type="evidence" value="ECO:0007669"/>
    <property type="project" value="UniProtKB-UniRule"/>
</dbReference>
<accession>A0A0E2HTH1</accession>
<dbReference type="EMBL" id="AGYR01000006">
    <property type="protein sequence ID" value="ENZ19011.1"/>
    <property type="molecule type" value="Genomic_DNA"/>
</dbReference>
<evidence type="ECO:0000256" key="2">
    <source>
        <dbReference type="ARBA" id="ARBA00022741"/>
    </source>
</evidence>
<dbReference type="PATRIC" id="fig|999408.3.peg.937"/>
<dbReference type="InterPro" id="IPR055173">
    <property type="entry name" value="NrdR-like_N"/>
</dbReference>
<dbReference type="GO" id="GO:0003677">
    <property type="term" value="F:DNA binding"/>
    <property type="evidence" value="ECO:0007669"/>
    <property type="project" value="UniProtKB-KW"/>
</dbReference>
<dbReference type="AlphaFoldDB" id="A0A0E2HTH1"/>
<feature type="zinc finger region" evidence="8">
    <location>
        <begin position="3"/>
        <end position="34"/>
    </location>
</feature>
<dbReference type="HOGENOM" id="CLU_108412_0_0_9"/>
<sequence>MKCPYCNEADTKVIDSRPADDNSSIRRRRQCERCGKRFTTYEKLETMPLMVIKKDNSRETYDRSKIEAGIIHSCHKRPVSPQQINSMIDEIENQIFNMEEKEVPTSAIGELVMGKLKDLDEVAYVRFASVYREFKDVNTFIDEIGKLLKK</sequence>
<dbReference type="InterPro" id="IPR003796">
    <property type="entry name" value="RNR_NrdR-like"/>
</dbReference>
<evidence type="ECO:0000256" key="6">
    <source>
        <dbReference type="ARBA" id="ARBA00023125"/>
    </source>
</evidence>
<reference evidence="10 11" key="1">
    <citation type="submission" date="2013-01" db="EMBL/GenBank/DDBJ databases">
        <title>The Genome Sequence of Clostridium clostridioforme 90A8.</title>
        <authorList>
            <consortium name="The Broad Institute Genome Sequencing Platform"/>
            <person name="Earl A."/>
            <person name="Ward D."/>
            <person name="Feldgarden M."/>
            <person name="Gevers D."/>
            <person name="Courvalin P."/>
            <person name="Lambert T."/>
            <person name="Walker B."/>
            <person name="Young S.K."/>
            <person name="Zeng Q."/>
            <person name="Gargeya S."/>
            <person name="Fitzgerald M."/>
            <person name="Haas B."/>
            <person name="Abouelleil A."/>
            <person name="Alvarado L."/>
            <person name="Arachchi H.M."/>
            <person name="Berlin A.M."/>
            <person name="Chapman S.B."/>
            <person name="Dewar J."/>
            <person name="Goldberg J."/>
            <person name="Griggs A."/>
            <person name="Gujja S."/>
            <person name="Hansen M."/>
            <person name="Howarth C."/>
            <person name="Imamovic A."/>
            <person name="Larimer J."/>
            <person name="McCowan C."/>
            <person name="Murphy C."/>
            <person name="Neiman D."/>
            <person name="Pearson M."/>
            <person name="Priest M."/>
            <person name="Roberts A."/>
            <person name="Saif S."/>
            <person name="Shea T."/>
            <person name="Sisk P."/>
            <person name="Sykes S."/>
            <person name="Wortman J."/>
            <person name="Nusbaum C."/>
            <person name="Birren B."/>
        </authorList>
    </citation>
    <scope>NUCLEOTIDE SEQUENCE [LARGE SCALE GENOMIC DNA]</scope>
    <source>
        <strain evidence="10 11">90A8</strain>
    </source>
</reference>
<dbReference type="HAMAP" id="MF_00440">
    <property type="entry name" value="NrdR"/>
    <property type="match status" value="1"/>
</dbReference>
<keyword evidence="7 8" id="KW-0804">Transcription</keyword>
<dbReference type="Pfam" id="PF22811">
    <property type="entry name" value="Zn_ribbon_NrdR"/>
    <property type="match status" value="1"/>
</dbReference>
<keyword evidence="8" id="KW-0863">Zinc-finger</keyword>
<evidence type="ECO:0000259" key="9">
    <source>
        <dbReference type="PROSITE" id="PS51161"/>
    </source>
</evidence>
<proteinExistence type="inferred from homology"/>
<dbReference type="GO" id="GO:0008270">
    <property type="term" value="F:zinc ion binding"/>
    <property type="evidence" value="ECO:0007669"/>
    <property type="project" value="UniProtKB-UniRule"/>
</dbReference>
<dbReference type="PROSITE" id="PS51161">
    <property type="entry name" value="ATP_CONE"/>
    <property type="match status" value="1"/>
</dbReference>
<keyword evidence="5 8" id="KW-0805">Transcription regulation</keyword>
<dbReference type="GeneID" id="23111780"/>
<comment type="similarity">
    <text evidence="8">Belongs to the NrdR family.</text>
</comment>
<keyword evidence="2 8" id="KW-0547">Nucleotide-binding</keyword>
<evidence type="ECO:0000313" key="10">
    <source>
        <dbReference type="EMBL" id="ENZ19011.1"/>
    </source>
</evidence>
<comment type="cofactor">
    <cofactor evidence="8">
        <name>Zn(2+)</name>
        <dbReference type="ChEBI" id="CHEBI:29105"/>
    </cofactor>
    <text evidence="8">Binds 1 zinc ion.</text>
</comment>
<keyword evidence="4 8" id="KW-0067">ATP-binding</keyword>
<dbReference type="PANTHER" id="PTHR30455">
    <property type="entry name" value="TRANSCRIPTIONAL REPRESSOR NRDR"/>
    <property type="match status" value="1"/>
</dbReference>
<dbReference type="PANTHER" id="PTHR30455:SF2">
    <property type="entry name" value="TRANSCRIPTIONAL REPRESSOR NRDR"/>
    <property type="match status" value="1"/>
</dbReference>
<organism evidence="10 11">
    <name type="scientific">[Clostridium] clostridioforme 90A8</name>
    <dbReference type="NCBI Taxonomy" id="999408"/>
    <lineage>
        <taxon>Bacteria</taxon>
        <taxon>Bacillati</taxon>
        <taxon>Bacillota</taxon>
        <taxon>Clostridia</taxon>
        <taxon>Lachnospirales</taxon>
        <taxon>Lachnospiraceae</taxon>
        <taxon>Enterocloster</taxon>
    </lineage>
</organism>
<name>A0A0E2HTH1_9FIRM</name>
<keyword evidence="8" id="KW-0479">Metal-binding</keyword>
<keyword evidence="6 8" id="KW-0238">DNA-binding</keyword>
<dbReference type="GO" id="GO:0045892">
    <property type="term" value="P:negative regulation of DNA-templated transcription"/>
    <property type="evidence" value="ECO:0007669"/>
    <property type="project" value="UniProtKB-UniRule"/>
</dbReference>
<protein>
    <recommendedName>
        <fullName evidence="8">Transcriptional repressor NrdR</fullName>
    </recommendedName>
</protein>
<evidence type="ECO:0000256" key="5">
    <source>
        <dbReference type="ARBA" id="ARBA00023015"/>
    </source>
</evidence>
<gene>
    <name evidence="8" type="primary">nrdR</name>
    <name evidence="10" type="ORF">HMPREF1090_00883</name>
</gene>
<evidence type="ECO:0000256" key="4">
    <source>
        <dbReference type="ARBA" id="ARBA00022840"/>
    </source>
</evidence>
<evidence type="ECO:0000256" key="1">
    <source>
        <dbReference type="ARBA" id="ARBA00022491"/>
    </source>
</evidence>
<feature type="domain" description="ATP-cone" evidence="9">
    <location>
        <begin position="49"/>
        <end position="139"/>
    </location>
</feature>
<keyword evidence="1 8" id="KW-0678">Repressor</keyword>
<evidence type="ECO:0000256" key="7">
    <source>
        <dbReference type="ARBA" id="ARBA00023163"/>
    </source>
</evidence>
<evidence type="ECO:0000313" key="11">
    <source>
        <dbReference type="Proteomes" id="UP000013085"/>
    </source>
</evidence>
<keyword evidence="3 8" id="KW-0862">Zinc</keyword>
<dbReference type="RefSeq" id="WP_002574232.1">
    <property type="nucleotide sequence ID" value="NZ_KB850998.1"/>
</dbReference>
<comment type="caution">
    <text evidence="10">The sequence shown here is derived from an EMBL/GenBank/DDBJ whole genome shotgun (WGS) entry which is preliminary data.</text>
</comment>
<dbReference type="InterPro" id="IPR005144">
    <property type="entry name" value="ATP-cone_dom"/>
</dbReference>